<name>A0AAD4D1V9_9FUNG</name>
<sequence>HPAPQRNTPPKTGSEGQLRRKQDRDEQAWINTYKEPTADWQGFWQCIDDDEEEARLWSTSLHRAEGGDPTWLYWGVALRFWILVLRNPTIEHFCLGRSLHTFSPFVSQGFVYHVLTTLSRLKCLDNQFMALDLQTVLDCTSTTHSDGSNNRSLFYHVGQPTNLHLDKDFTHITSLAVRGAIVKPTDILMFLKRLVNLDQLTVGLIRQGDDMQHLFVDTDDNYEERSRKFPLSGLHLVDFSGRTNEFMAIREAIAIQLIPRLPSLTELSAEVLMPEMARVLASQCKQFRSFRQNSNFEGIAREGGQYLHVNTDLNAVSILLESCPNLTTIDAIEHRIDANYLLEHPWVCEETLETFRCQIVGMDRMTSDDYRAMSLEQGDSSRSMAEEKYRRCQEQHSR</sequence>
<comment type="caution">
    <text evidence="2">The sequence shown here is derived from an EMBL/GenBank/DDBJ whole genome shotgun (WGS) entry which is preliminary data.</text>
</comment>
<reference evidence="2" key="1">
    <citation type="journal article" date="2020" name="Fungal Divers.">
        <title>Resolving the Mortierellaceae phylogeny through synthesis of multi-gene phylogenetics and phylogenomics.</title>
        <authorList>
            <person name="Vandepol N."/>
            <person name="Liber J."/>
            <person name="Desiro A."/>
            <person name="Na H."/>
            <person name="Kennedy M."/>
            <person name="Barry K."/>
            <person name="Grigoriev I.V."/>
            <person name="Miller A.N."/>
            <person name="O'Donnell K."/>
            <person name="Stajich J.E."/>
            <person name="Bonito G."/>
        </authorList>
    </citation>
    <scope>NUCLEOTIDE SEQUENCE</scope>
    <source>
        <strain evidence="2">NRRL 28262</strain>
    </source>
</reference>
<dbReference type="EMBL" id="JAAAIL010003897">
    <property type="protein sequence ID" value="KAG0248910.1"/>
    <property type="molecule type" value="Genomic_DNA"/>
</dbReference>
<evidence type="ECO:0000313" key="3">
    <source>
        <dbReference type="Proteomes" id="UP001194580"/>
    </source>
</evidence>
<organism evidence="2 3">
    <name type="scientific">Linnemannia exigua</name>
    <dbReference type="NCBI Taxonomy" id="604196"/>
    <lineage>
        <taxon>Eukaryota</taxon>
        <taxon>Fungi</taxon>
        <taxon>Fungi incertae sedis</taxon>
        <taxon>Mucoromycota</taxon>
        <taxon>Mortierellomycotina</taxon>
        <taxon>Mortierellomycetes</taxon>
        <taxon>Mortierellales</taxon>
        <taxon>Mortierellaceae</taxon>
        <taxon>Linnemannia</taxon>
    </lineage>
</organism>
<dbReference type="Gene3D" id="3.80.10.10">
    <property type="entry name" value="Ribonuclease Inhibitor"/>
    <property type="match status" value="1"/>
</dbReference>
<dbReference type="Proteomes" id="UP001194580">
    <property type="component" value="Unassembled WGS sequence"/>
</dbReference>
<accession>A0AAD4D1V9</accession>
<proteinExistence type="predicted"/>
<feature type="compositionally biased region" description="Polar residues" evidence="1">
    <location>
        <begin position="1"/>
        <end position="15"/>
    </location>
</feature>
<feature type="region of interest" description="Disordered" evidence="1">
    <location>
        <begin position="1"/>
        <end position="24"/>
    </location>
</feature>
<feature type="non-terminal residue" evidence="2">
    <location>
        <position position="1"/>
    </location>
</feature>
<evidence type="ECO:0000313" key="2">
    <source>
        <dbReference type="EMBL" id="KAG0248910.1"/>
    </source>
</evidence>
<gene>
    <name evidence="2" type="ORF">BGZ95_007791</name>
</gene>
<keyword evidence="3" id="KW-1185">Reference proteome</keyword>
<protein>
    <submittedName>
        <fullName evidence="2">Uncharacterized protein</fullName>
    </submittedName>
</protein>
<dbReference type="AlphaFoldDB" id="A0AAD4D1V9"/>
<feature type="region of interest" description="Disordered" evidence="1">
    <location>
        <begin position="376"/>
        <end position="398"/>
    </location>
</feature>
<evidence type="ECO:0000256" key="1">
    <source>
        <dbReference type="SAM" id="MobiDB-lite"/>
    </source>
</evidence>
<dbReference type="InterPro" id="IPR032675">
    <property type="entry name" value="LRR_dom_sf"/>
</dbReference>
<feature type="compositionally biased region" description="Basic and acidic residues" evidence="1">
    <location>
        <begin position="384"/>
        <end position="398"/>
    </location>
</feature>
<feature type="non-terminal residue" evidence="2">
    <location>
        <position position="398"/>
    </location>
</feature>